<dbReference type="NCBIfam" id="TIGR00744">
    <property type="entry name" value="ROK_glcA_fam"/>
    <property type="match status" value="1"/>
</dbReference>
<dbReference type="STRING" id="373903.Hore_16050"/>
<dbReference type="InterPro" id="IPR000600">
    <property type="entry name" value="ROK"/>
</dbReference>
<dbReference type="GO" id="GO:0006096">
    <property type="term" value="P:glycolytic process"/>
    <property type="evidence" value="ECO:0007669"/>
    <property type="project" value="InterPro"/>
</dbReference>
<dbReference type="SUPFAM" id="SSF53067">
    <property type="entry name" value="Actin-like ATPase domain"/>
    <property type="match status" value="1"/>
</dbReference>
<dbReference type="EMBL" id="CP001098">
    <property type="protein sequence ID" value="ACL70354.1"/>
    <property type="molecule type" value="Genomic_DNA"/>
</dbReference>
<keyword evidence="4 9" id="KW-0808">Transferase</keyword>
<comment type="similarity">
    <text evidence="1">Belongs to the ROK (NagC/XylR) family.</text>
</comment>
<dbReference type="InterPro" id="IPR004654">
    <property type="entry name" value="ROK_glcA"/>
</dbReference>
<keyword evidence="10" id="KW-1185">Reference proteome</keyword>
<evidence type="ECO:0000313" key="9">
    <source>
        <dbReference type="EMBL" id="ACL70354.1"/>
    </source>
</evidence>
<dbReference type="Pfam" id="PF00480">
    <property type="entry name" value="ROK"/>
    <property type="match status" value="1"/>
</dbReference>
<evidence type="ECO:0000313" key="10">
    <source>
        <dbReference type="Proteomes" id="UP000000719"/>
    </source>
</evidence>
<name>B8CYI5_HALOH</name>
<sequence length="322" mass="33999">MKEYYVGVDLGGTKILTALADARGKIVAKKKLPTEARKGEEKVIQNIVSSIDAVLQEKGLSREDVITLGVGSPGPLNTQEGIIYLAPNLGWRNVHIKDILEEETGIPVILENDANAAALGEKWFGAGQDVDNLIYITVSTGIGGGIIINKKIFHGINDGAGEVGHMVIEPGGPVCGCGNRGCFEAVASGTAINKMGREAVKENKATLLMELSGGDPEKIDGSLIARAARQGDEVARKIWDKAGYYLGIGLANLLNIFNPEMIILGGGVMNAGDLIMEPMKKSLKDHALESAFNSVEIRQAELGNDTGVIGAVAVAMGDRLLE</sequence>
<dbReference type="PANTHER" id="PTHR18964:SF149">
    <property type="entry name" value="BIFUNCTIONAL UDP-N-ACETYLGLUCOSAMINE 2-EPIMERASE_N-ACETYLMANNOSAMINE KINASE"/>
    <property type="match status" value="1"/>
</dbReference>
<evidence type="ECO:0000256" key="3">
    <source>
        <dbReference type="ARBA" id="ARBA00014701"/>
    </source>
</evidence>
<dbReference type="GO" id="GO:0004340">
    <property type="term" value="F:glucokinase activity"/>
    <property type="evidence" value="ECO:0007669"/>
    <property type="project" value="UniProtKB-EC"/>
</dbReference>
<dbReference type="GO" id="GO:0005737">
    <property type="term" value="C:cytoplasm"/>
    <property type="evidence" value="ECO:0007669"/>
    <property type="project" value="InterPro"/>
</dbReference>
<evidence type="ECO:0000256" key="7">
    <source>
        <dbReference type="ARBA" id="ARBA00022840"/>
    </source>
</evidence>
<protein>
    <recommendedName>
        <fullName evidence="3">Glucokinase</fullName>
        <ecNumber evidence="2">2.7.1.2</ecNumber>
    </recommendedName>
    <alternativeName>
        <fullName evidence="8">Glucose kinase</fullName>
    </alternativeName>
</protein>
<dbReference type="InterPro" id="IPR043129">
    <property type="entry name" value="ATPase_NBD"/>
</dbReference>
<dbReference type="PROSITE" id="PS01125">
    <property type="entry name" value="ROK"/>
    <property type="match status" value="1"/>
</dbReference>
<gene>
    <name evidence="9" type="ordered locus">Hore_16050</name>
</gene>
<evidence type="ECO:0000256" key="1">
    <source>
        <dbReference type="ARBA" id="ARBA00006479"/>
    </source>
</evidence>
<accession>B8CYI5</accession>
<dbReference type="Gene3D" id="3.30.420.40">
    <property type="match status" value="2"/>
</dbReference>
<dbReference type="OrthoDB" id="9795247at2"/>
<organism evidence="9 10">
    <name type="scientific">Halothermothrix orenii (strain H 168 / OCM 544 / DSM 9562)</name>
    <dbReference type="NCBI Taxonomy" id="373903"/>
    <lineage>
        <taxon>Bacteria</taxon>
        <taxon>Bacillati</taxon>
        <taxon>Bacillota</taxon>
        <taxon>Clostridia</taxon>
        <taxon>Halanaerobiales</taxon>
        <taxon>Halothermotrichaceae</taxon>
        <taxon>Halothermothrix</taxon>
    </lineage>
</organism>
<dbReference type="RefSeq" id="WP_012636537.1">
    <property type="nucleotide sequence ID" value="NC_011899.1"/>
</dbReference>
<dbReference type="KEGG" id="hor:Hore_16050"/>
<evidence type="ECO:0000256" key="8">
    <source>
        <dbReference type="ARBA" id="ARBA00032386"/>
    </source>
</evidence>
<dbReference type="EC" id="2.7.1.2" evidence="2"/>
<evidence type="ECO:0000256" key="5">
    <source>
        <dbReference type="ARBA" id="ARBA00022741"/>
    </source>
</evidence>
<dbReference type="AlphaFoldDB" id="B8CYI5"/>
<dbReference type="eggNOG" id="COG1940">
    <property type="taxonomic scope" value="Bacteria"/>
</dbReference>
<reference evidence="9 10" key="1">
    <citation type="journal article" date="2009" name="PLoS ONE">
        <title>Genome analysis of the anaerobic thermohalophilic bacterium Halothermothrix orenii.</title>
        <authorList>
            <person name="Mavromatis K."/>
            <person name="Ivanova N."/>
            <person name="Anderson I."/>
            <person name="Lykidis A."/>
            <person name="Hooper S.D."/>
            <person name="Sun H."/>
            <person name="Kunin V."/>
            <person name="Lapidus A."/>
            <person name="Hugenholtz P."/>
            <person name="Patel B."/>
            <person name="Kyrpides N.C."/>
        </authorList>
    </citation>
    <scope>NUCLEOTIDE SEQUENCE [LARGE SCALE GENOMIC DNA]</scope>
    <source>
        <strain evidence="10">H 168 / OCM 544 / DSM 9562</strain>
    </source>
</reference>
<evidence type="ECO:0000256" key="2">
    <source>
        <dbReference type="ARBA" id="ARBA00012323"/>
    </source>
</evidence>
<keyword evidence="7" id="KW-0067">ATP-binding</keyword>
<dbReference type="PANTHER" id="PTHR18964">
    <property type="entry name" value="ROK (REPRESSOR, ORF, KINASE) FAMILY"/>
    <property type="match status" value="1"/>
</dbReference>
<keyword evidence="5" id="KW-0547">Nucleotide-binding</keyword>
<dbReference type="HOGENOM" id="CLU_036604_0_4_9"/>
<evidence type="ECO:0000256" key="6">
    <source>
        <dbReference type="ARBA" id="ARBA00022777"/>
    </source>
</evidence>
<keyword evidence="6 9" id="KW-0418">Kinase</keyword>
<proteinExistence type="inferred from homology"/>
<evidence type="ECO:0000256" key="4">
    <source>
        <dbReference type="ARBA" id="ARBA00022679"/>
    </source>
</evidence>
<dbReference type="Proteomes" id="UP000000719">
    <property type="component" value="Chromosome"/>
</dbReference>
<dbReference type="GO" id="GO:0005524">
    <property type="term" value="F:ATP binding"/>
    <property type="evidence" value="ECO:0007669"/>
    <property type="project" value="UniProtKB-KW"/>
</dbReference>
<dbReference type="InterPro" id="IPR049874">
    <property type="entry name" value="ROK_cs"/>
</dbReference>